<name>A0A1W1YI63_9FLAO</name>
<dbReference type="STRING" id="1434700.SAMN06296427_101404"/>
<dbReference type="AlphaFoldDB" id="A0A1W1YI63"/>
<dbReference type="RefSeq" id="WP_084015747.1">
    <property type="nucleotide sequence ID" value="NZ_FWXS01000001.1"/>
</dbReference>
<keyword evidence="2" id="KW-1185">Reference proteome</keyword>
<dbReference type="EMBL" id="FWXS01000001">
    <property type="protein sequence ID" value="SMC35875.1"/>
    <property type="molecule type" value="Genomic_DNA"/>
</dbReference>
<evidence type="ECO:0000313" key="2">
    <source>
        <dbReference type="Proteomes" id="UP000192393"/>
    </source>
</evidence>
<gene>
    <name evidence="1" type="ORF">SAMN06296427_101404</name>
</gene>
<dbReference type="Proteomes" id="UP000192393">
    <property type="component" value="Unassembled WGS sequence"/>
</dbReference>
<dbReference type="OrthoDB" id="1095452at2"/>
<sequence>MKKIILTFTLFLFGIGILNAQEAPGIVGVAPQIVENLDEIISKPILPGCEHIQDTNSVEVESCFRSIMNVKITNQLLSKVSEIGDIGLDRLTSIVTVVITKEGLMSNVKIESTNDAQFGKIVEQQMNQIAANVPSITPAKSNNGEAVNYMYRIPVTFVFTD</sequence>
<evidence type="ECO:0008006" key="3">
    <source>
        <dbReference type="Google" id="ProtNLM"/>
    </source>
</evidence>
<proteinExistence type="predicted"/>
<organism evidence="1 2">
    <name type="scientific">Moheibacter sediminis</name>
    <dbReference type="NCBI Taxonomy" id="1434700"/>
    <lineage>
        <taxon>Bacteria</taxon>
        <taxon>Pseudomonadati</taxon>
        <taxon>Bacteroidota</taxon>
        <taxon>Flavobacteriia</taxon>
        <taxon>Flavobacteriales</taxon>
        <taxon>Weeksellaceae</taxon>
        <taxon>Moheibacter</taxon>
    </lineage>
</organism>
<protein>
    <recommendedName>
        <fullName evidence="3">TonB protein C-terminal</fullName>
    </recommendedName>
</protein>
<evidence type="ECO:0000313" key="1">
    <source>
        <dbReference type="EMBL" id="SMC35875.1"/>
    </source>
</evidence>
<reference evidence="1 2" key="1">
    <citation type="submission" date="2017-04" db="EMBL/GenBank/DDBJ databases">
        <authorList>
            <person name="Afonso C.L."/>
            <person name="Miller P.J."/>
            <person name="Scott M.A."/>
            <person name="Spackman E."/>
            <person name="Goraichik I."/>
            <person name="Dimitrov K.M."/>
            <person name="Suarez D.L."/>
            <person name="Swayne D.E."/>
        </authorList>
    </citation>
    <scope>NUCLEOTIDE SEQUENCE [LARGE SCALE GENOMIC DNA]</scope>
    <source>
        <strain evidence="1 2">CGMCC 1.12708</strain>
    </source>
</reference>
<accession>A0A1W1YI63</accession>
<dbReference type="Gene3D" id="3.30.1150.10">
    <property type="match status" value="1"/>
</dbReference>